<evidence type="ECO:0000313" key="3">
    <source>
        <dbReference type="EMBL" id="PHQ36236.1"/>
    </source>
</evidence>
<feature type="transmembrane region" description="Helical" evidence="1">
    <location>
        <begin position="482"/>
        <end position="503"/>
    </location>
</feature>
<reference evidence="3 4" key="1">
    <citation type="submission" date="2017-06" db="EMBL/GenBank/DDBJ databases">
        <title>Description of Rhodopirellula bahusiensis sp. nov.</title>
        <authorList>
            <person name="Kizina J."/>
            <person name="Harder J."/>
        </authorList>
    </citation>
    <scope>NUCLEOTIDE SEQUENCE [LARGE SCALE GENOMIC DNA]</scope>
    <source>
        <strain evidence="3 4">SWK21</strain>
    </source>
</reference>
<comment type="caution">
    <text evidence="3">The sequence shown here is derived from an EMBL/GenBank/DDBJ whole genome shotgun (WGS) entry which is preliminary data.</text>
</comment>
<dbReference type="RefSeq" id="WP_099259861.1">
    <property type="nucleotide sequence ID" value="NZ_NIZW01000003.1"/>
</dbReference>
<dbReference type="OrthoDB" id="269524at2"/>
<dbReference type="Proteomes" id="UP000225740">
    <property type="component" value="Unassembled WGS sequence"/>
</dbReference>
<name>A0A2G1WB48_9BACT</name>
<evidence type="ECO:0000313" key="4">
    <source>
        <dbReference type="Proteomes" id="UP000225740"/>
    </source>
</evidence>
<organism evidence="3 4">
    <name type="scientific">Rhodopirellula bahusiensis</name>
    <dbReference type="NCBI Taxonomy" id="2014065"/>
    <lineage>
        <taxon>Bacteria</taxon>
        <taxon>Pseudomonadati</taxon>
        <taxon>Planctomycetota</taxon>
        <taxon>Planctomycetia</taxon>
        <taxon>Pirellulales</taxon>
        <taxon>Pirellulaceae</taxon>
        <taxon>Rhodopirellula</taxon>
    </lineage>
</organism>
<keyword evidence="1" id="KW-0472">Membrane</keyword>
<evidence type="ECO:0000256" key="2">
    <source>
        <dbReference type="SAM" id="SignalP"/>
    </source>
</evidence>
<feature type="chain" id="PRO_5013941540" evidence="2">
    <location>
        <begin position="26"/>
        <end position="777"/>
    </location>
</feature>
<keyword evidence="1" id="KW-1133">Transmembrane helix</keyword>
<sequence>MNRSKLAFCITVALLLVGFSTPSVRGQMFPASEGIWINDGYNTTTFSQGKTNPLGYRISVLVSAPDLPETQRVEIRFTSRVGPTTADQNFTLVLQPRANGHSPPQSALEVEIPFQIPENSTTQTIIRHVPKTSYGDGYDVTVLEDGRSITQVPQEIGKLLQRYTAVDRGMKDELRWRLIWINSDEDMDLRTKSLQSLVESTFDMQWDADSFQPNMIKVDDDGHVNEPSVAVQSHDADDLPQDWRSLLPFDAIVIHREDYLRYKSEQPPWWKPLMQWVHGGGVILIRGTQPDQINDTQKISTSTPALDAGAIDALAMTASQTLRTNAASMSSNWAQLNAIDQQFGGIGETVQNEIDVFEKFRLSVENALSSNSPGLRLGSSKGMTAFPYEAGFLVQLPARDANQPVDILDWRTTKRMLGFNAYRTLRRGVDPMIGTQRFFEWLIPGVSQPPVYTFMGFLGLFVVLVGPVAYRKTTKSGRSYLMFLIAPVLAIATTAAMMAYGIIADGFGTRLRARQITWVSADGDAMSRTRSTYFAGIRPSNGLQFPANASVTVLLDNEETSWEDRVDERFETRGRVTVSDDEIRFSSRLLPSRQQRQFVVEQPRDQFGTVRITESEPEAVKRVSVEVKNECQLHLQEILVRDQDGLFFMAENVSPGETARAKLLASLEASKLMGEWYKRQWLVNTKTNRQSDSADQQTRRRMLTQTFDVVNKIRSTLSLTAAPTDGVFEYELQQRMQLGKSLPNNSYIALADLSDDVPAIDGVSIENSIHFVMGDLP</sequence>
<dbReference type="GeneID" id="90607803"/>
<keyword evidence="4" id="KW-1185">Reference proteome</keyword>
<gene>
    <name evidence="3" type="ORF">CEE69_06145</name>
</gene>
<dbReference type="AlphaFoldDB" id="A0A2G1WB48"/>
<accession>A0A2G1WB48</accession>
<keyword evidence="2" id="KW-0732">Signal</keyword>
<keyword evidence="1" id="KW-0812">Transmembrane</keyword>
<protein>
    <submittedName>
        <fullName evidence="3">Uncharacterized protein</fullName>
    </submittedName>
</protein>
<dbReference type="EMBL" id="NIZW01000003">
    <property type="protein sequence ID" value="PHQ36236.1"/>
    <property type="molecule type" value="Genomic_DNA"/>
</dbReference>
<evidence type="ECO:0000256" key="1">
    <source>
        <dbReference type="SAM" id="Phobius"/>
    </source>
</evidence>
<proteinExistence type="predicted"/>
<feature type="signal peptide" evidence="2">
    <location>
        <begin position="1"/>
        <end position="25"/>
    </location>
</feature>
<feature type="transmembrane region" description="Helical" evidence="1">
    <location>
        <begin position="451"/>
        <end position="470"/>
    </location>
</feature>